<evidence type="ECO:0000256" key="7">
    <source>
        <dbReference type="ARBA" id="ARBA00022553"/>
    </source>
</evidence>
<name>A0A8T1ZK41_9BRAS</name>
<evidence type="ECO:0000256" key="24">
    <source>
        <dbReference type="SAM" id="SignalP"/>
    </source>
</evidence>
<dbReference type="Pfam" id="PF08263">
    <property type="entry name" value="LRRNT_2"/>
    <property type="match status" value="2"/>
</dbReference>
<dbReference type="GO" id="GO:0005886">
    <property type="term" value="C:plasma membrane"/>
    <property type="evidence" value="ECO:0007669"/>
    <property type="project" value="UniProtKB-SubCell"/>
</dbReference>
<dbReference type="FunFam" id="3.80.10.10:FF:000275">
    <property type="entry name" value="Leucine-rich repeat receptor-like protein kinase"/>
    <property type="match status" value="2"/>
</dbReference>
<evidence type="ECO:0000256" key="14">
    <source>
        <dbReference type="ARBA" id="ARBA00022777"/>
    </source>
</evidence>
<dbReference type="PANTHER" id="PTHR27008:SF526">
    <property type="entry name" value="GENOME ASSEMBLY, CHROMOSOME: A10"/>
    <property type="match status" value="1"/>
</dbReference>
<dbReference type="FunFam" id="3.30.200.20:FF:000432">
    <property type="entry name" value="LRR receptor-like serine/threonine-protein kinase EFR"/>
    <property type="match status" value="2"/>
</dbReference>
<dbReference type="GO" id="GO:0005524">
    <property type="term" value="F:ATP binding"/>
    <property type="evidence" value="ECO:0007669"/>
    <property type="project" value="UniProtKB-UniRule"/>
</dbReference>
<evidence type="ECO:0000256" key="8">
    <source>
        <dbReference type="ARBA" id="ARBA00022614"/>
    </source>
</evidence>
<feature type="signal peptide" evidence="24">
    <location>
        <begin position="1"/>
        <end position="22"/>
    </location>
</feature>
<evidence type="ECO:0000256" key="12">
    <source>
        <dbReference type="ARBA" id="ARBA00022737"/>
    </source>
</evidence>
<dbReference type="EMBL" id="JAEFBK010000010">
    <property type="protein sequence ID" value="KAG7559696.1"/>
    <property type="molecule type" value="Genomic_DNA"/>
</dbReference>
<dbReference type="PROSITE" id="PS00107">
    <property type="entry name" value="PROTEIN_KINASE_ATP"/>
    <property type="match status" value="2"/>
</dbReference>
<dbReference type="GO" id="GO:0009617">
    <property type="term" value="P:response to bacterium"/>
    <property type="evidence" value="ECO:0007669"/>
    <property type="project" value="UniProtKB-ARBA"/>
</dbReference>
<keyword evidence="9" id="KW-0808">Transferase</keyword>
<evidence type="ECO:0000256" key="1">
    <source>
        <dbReference type="ARBA" id="ARBA00004251"/>
    </source>
</evidence>
<accession>A0A8T1ZK41</accession>
<proteinExistence type="inferred from homology"/>
<keyword evidence="6" id="KW-0723">Serine/threonine-protein kinase</keyword>
<dbReference type="Pfam" id="PF13855">
    <property type="entry name" value="LRR_8"/>
    <property type="match status" value="3"/>
</dbReference>
<comment type="similarity">
    <text evidence="3">Belongs to the RLP family.</text>
</comment>
<dbReference type="PANTHER" id="PTHR27008">
    <property type="entry name" value="OS04G0122200 PROTEIN"/>
    <property type="match status" value="1"/>
</dbReference>
<feature type="binding site" evidence="22">
    <location>
        <position position="691"/>
    </location>
    <ligand>
        <name>ATP</name>
        <dbReference type="ChEBI" id="CHEBI:30616"/>
    </ligand>
</feature>
<evidence type="ECO:0000256" key="22">
    <source>
        <dbReference type="PROSITE-ProRule" id="PRU10141"/>
    </source>
</evidence>
<evidence type="ECO:0000256" key="19">
    <source>
        <dbReference type="ARBA" id="ARBA00023180"/>
    </source>
</evidence>
<evidence type="ECO:0000259" key="25">
    <source>
        <dbReference type="PROSITE" id="PS50011"/>
    </source>
</evidence>
<evidence type="ECO:0000313" key="26">
    <source>
        <dbReference type="EMBL" id="KAG7559696.1"/>
    </source>
</evidence>
<dbReference type="SMART" id="SM00220">
    <property type="entry name" value="S_TKc"/>
    <property type="match status" value="2"/>
</dbReference>
<keyword evidence="27" id="KW-1185">Reference proteome</keyword>
<evidence type="ECO:0000256" key="11">
    <source>
        <dbReference type="ARBA" id="ARBA00022729"/>
    </source>
</evidence>
<dbReference type="EC" id="2.7.11.1" evidence="4"/>
<keyword evidence="15 22" id="KW-0067">ATP-binding</keyword>
<evidence type="ECO:0000256" key="9">
    <source>
        <dbReference type="ARBA" id="ARBA00022679"/>
    </source>
</evidence>
<feature type="binding site" evidence="22">
    <location>
        <position position="1597"/>
    </location>
    <ligand>
        <name>ATP</name>
        <dbReference type="ChEBI" id="CHEBI:30616"/>
    </ligand>
</feature>
<feature type="chain" id="PRO_5035911390" description="non-specific serine/threonine protein kinase" evidence="24">
    <location>
        <begin position="23"/>
        <end position="1876"/>
    </location>
</feature>
<dbReference type="FunFam" id="3.80.10.10:FF:000041">
    <property type="entry name" value="LRR receptor-like serine/threonine-protein kinase ERECTA"/>
    <property type="match status" value="1"/>
</dbReference>
<feature type="transmembrane region" description="Helical" evidence="23">
    <location>
        <begin position="1508"/>
        <end position="1532"/>
    </location>
</feature>
<evidence type="ECO:0000256" key="20">
    <source>
        <dbReference type="ARBA" id="ARBA00047899"/>
    </source>
</evidence>
<evidence type="ECO:0000256" key="10">
    <source>
        <dbReference type="ARBA" id="ARBA00022692"/>
    </source>
</evidence>
<dbReference type="InterPro" id="IPR051809">
    <property type="entry name" value="Plant_receptor-like_S/T_kinase"/>
</dbReference>
<dbReference type="SMART" id="SM00365">
    <property type="entry name" value="LRR_SD22"/>
    <property type="match status" value="6"/>
</dbReference>
<keyword evidence="12" id="KW-0677">Repeat</keyword>
<reference evidence="26 27" key="1">
    <citation type="submission" date="2020-12" db="EMBL/GenBank/DDBJ databases">
        <title>Concerted genomic and epigenomic changes stabilize Arabidopsis allopolyploids.</title>
        <authorList>
            <person name="Chen Z."/>
        </authorList>
    </citation>
    <scope>NUCLEOTIDE SEQUENCE [LARGE SCALE GENOMIC DNA]</scope>
    <source>
        <strain evidence="26">Allo738</strain>
        <tissue evidence="26">Leaf</tissue>
    </source>
</reference>
<dbReference type="PROSITE" id="PS50011">
    <property type="entry name" value="PROTEIN_KINASE_DOM"/>
    <property type="match status" value="2"/>
</dbReference>
<evidence type="ECO:0000256" key="23">
    <source>
        <dbReference type="SAM" id="Phobius"/>
    </source>
</evidence>
<dbReference type="FunFam" id="3.80.10.10:FF:000095">
    <property type="entry name" value="LRR receptor-like serine/threonine-protein kinase GSO1"/>
    <property type="match status" value="1"/>
</dbReference>
<dbReference type="FunFam" id="1.10.510.10:FF:000358">
    <property type="entry name" value="Putative leucine-rich repeat receptor-like serine/threonine-protein kinase"/>
    <property type="match status" value="2"/>
</dbReference>
<dbReference type="InterPro" id="IPR001611">
    <property type="entry name" value="Leu-rich_rpt"/>
</dbReference>
<evidence type="ECO:0000256" key="13">
    <source>
        <dbReference type="ARBA" id="ARBA00022741"/>
    </source>
</evidence>
<evidence type="ECO:0000256" key="5">
    <source>
        <dbReference type="ARBA" id="ARBA00022475"/>
    </source>
</evidence>
<evidence type="ECO:0000256" key="2">
    <source>
        <dbReference type="ARBA" id="ARBA00008684"/>
    </source>
</evidence>
<comment type="subcellular location">
    <subcellularLocation>
        <location evidence="1">Cell membrane</location>
        <topology evidence="1">Single-pass type I membrane protein</topology>
    </subcellularLocation>
</comment>
<dbReference type="FunFam" id="3.80.10.10:FF:002659">
    <property type="entry name" value="Probable LRR receptor-like serine/threonine-protein kinase At3g47570"/>
    <property type="match status" value="1"/>
</dbReference>
<dbReference type="InterPro" id="IPR055414">
    <property type="entry name" value="LRR_R13L4/SHOC2-like"/>
</dbReference>
<keyword evidence="8" id="KW-0433">Leucine-rich repeat</keyword>
<dbReference type="FunFam" id="3.80.10.10:FF:000288">
    <property type="entry name" value="LRR receptor-like serine/threonine-protein kinase EFR"/>
    <property type="match status" value="1"/>
</dbReference>
<keyword evidence="19" id="KW-0325">Glycoprotein</keyword>
<keyword evidence="13 22" id="KW-0547">Nucleotide-binding</keyword>
<feature type="domain" description="Protein kinase" evidence="25">
    <location>
        <begin position="662"/>
        <end position="934"/>
    </location>
</feature>
<sequence>MTSMRLFLLFSYSALMLLDAYGFTDETDMQALLEFKSQISEEKIDVLSSWNHSFPLCSWTGITCGRKHKRVIGLDLKGLQLSGVISPYIGNLSFLIWLNLSDNSFGGTIPQEVGNLFTLEYLNLGSNIFEGGIPARLSNCSRLLELQLDSNYLGGGVPSELGSLTRLVELYLGGNNLKGKLPPSLGNLTSLRSLTIENNNMEGGVPDNIARLKQMLVLDLGVNNFSGVFPPPIYNFSSLQYLYISGNRFSAILRSDFGKLLPNLVELNMGQNSFTGVIPTTLSNISTLQKLAINDNNLTGSIPLSFGKLRNLQWLFLFSNSLGSYSFGDLDFLVALANCTKLEKLEISDNRLGGDLPIFITNLSTNLYTLDLGKNFISGSIPRDIGNLISLQSLVLQENMLTGAFPTSLGKISRLEGINLDSNKMSGKIPSFIGNLTRLDKLYLFNNSFEGTIPLSLSNCTSLRELIIRSNKLRGTIPQEIMQIQSLLRLDITRNSLTGALPEDVGRLEYLVYLSVAHNKLSGHLPHSLGNCLSMETLLLQGNYFDGAIPDIKGLKGVKRVDFSNNNLSGTIPPYLAIFSSLEYINLSINNLEGNVPTEGKFQNATIVLVFGNKNLCGGIKELKLKPCLREAPPMGSKHSSRSKRVVIGISYGEIRNATDGFSSINLIGSGSFGTVFKAVLPAENKVVAVKVLNMQRRGAMRSFLAECESLKDIRHRNLVKLLTACSSIDFQGNEFRALIYEFMPNGSLDMWLHPEEVEEIRRPSRNLTLLERLNVAIDVASVLDYLHVHCHEPIAHCDLKPSNVLLDDDLTAHVSDFGLARLLLKFDRESFLNQLSSTGVTGTVGYVAPEYGMGGQPSIHGDVYSFGVLLLEMFTGKRPTNELFGGNFTLHSYTKSACCEEGPTNRLATSEAAKELISIRESALMLLQAYGFTIETDRQALLAFKSQVSEDKIDVLSSWNHSFPLCNWKGVTCGRKHKRVTGLDLEGLQLGGVISPSIGNLSFLISLDLSENSFGGIIPLEVENLFRLEYLNMHSNVLEGGIPACLSNCSRLLEVMLDSNPLGGVVPSELGSLTKLVGLYLGENNLNGKLPPSLGNLTSLREVDIGVNNMEGEIPDDIARWTQIVVVSLDMNNFSGVFPPSIYNLSSLEYLSIFSNHFSGCLRPDFGKLLPNLVKLNLGRNHFKGVIPTTLANISTLQKLGINDNNLTGSIPPGLGKLRNLQWLSLFSNSLGSYSFGDLDFLVALTNCTKLEMLGISRNRLGGNLPTSIANLSTNLNSLFMGTNFIFGSIPRDIGNLISLRSLALQGNMLTGALPTSLSKLFRLEGLDLNSNNMSGEIPSFIGNLTRLDILYLVNNSFEGTIPLSLSNCTSLRELAIASNKLDGTIPREIMHIQSLVKLDMSGNFFDGAIPDISGLKGIKRVDFSNNNLSGNIPAYLANFSSLEYLNLSINNFEGSAPTEGIFQNATIVSVFGNKNLCGDIKELKLKSCLRGAPPMGSKHSSRLKRVVIGVSIGMALLFLLFLASVSLRWFGKRKKNHRTNNPTPSTLDVFHEQISYGEIRNATDGFSSSNMIGSGSFGTVFKAVLPAENKVVAVKVLNMQRRGAMRSFLAECESLKDIRHRNLVKLLTACSSTDFQGNEFRALIYEFMPNGSLDTWLHPEEVEEIRRPSRTLTLLERLNIAIDVSSVLDYLHVHCHEPIAHCDLKPSNILLDDDLTAHVSDFGLAQLLLKFDQESFLNQLSSTGVRGTVGYAAPEYGMGGQPSIHGDVYSFGVLLLEMFTGKRPTNELFGGNFTLHSYTKSALPERVMDIADNSILHSGLRVGFPIVECLTSILEVGLRCSEEYPANRLAMSGAAKELISIRERFFKTRRAARR</sequence>
<keyword evidence="5" id="KW-1003">Cell membrane</keyword>
<dbReference type="InterPro" id="IPR013210">
    <property type="entry name" value="LRR_N_plant-typ"/>
</dbReference>
<evidence type="ECO:0000256" key="15">
    <source>
        <dbReference type="ARBA" id="ARBA00022840"/>
    </source>
</evidence>
<dbReference type="PROSITE" id="PS00108">
    <property type="entry name" value="PROTEIN_KINASE_ST"/>
    <property type="match status" value="2"/>
</dbReference>
<evidence type="ECO:0000256" key="3">
    <source>
        <dbReference type="ARBA" id="ARBA00009592"/>
    </source>
</evidence>
<dbReference type="Pfam" id="PF23598">
    <property type="entry name" value="LRR_14"/>
    <property type="match status" value="1"/>
</dbReference>
<comment type="catalytic activity">
    <reaction evidence="20">
        <text>L-threonyl-[protein] + ATP = O-phospho-L-threonyl-[protein] + ADP + H(+)</text>
        <dbReference type="Rhea" id="RHEA:46608"/>
        <dbReference type="Rhea" id="RHEA-COMP:11060"/>
        <dbReference type="Rhea" id="RHEA-COMP:11605"/>
        <dbReference type="ChEBI" id="CHEBI:15378"/>
        <dbReference type="ChEBI" id="CHEBI:30013"/>
        <dbReference type="ChEBI" id="CHEBI:30616"/>
        <dbReference type="ChEBI" id="CHEBI:61977"/>
        <dbReference type="ChEBI" id="CHEBI:456216"/>
        <dbReference type="EC" id="2.7.11.1"/>
    </reaction>
</comment>
<dbReference type="Proteomes" id="UP000694240">
    <property type="component" value="Chromosome 10"/>
</dbReference>
<dbReference type="InterPro" id="IPR017441">
    <property type="entry name" value="Protein_kinase_ATP_BS"/>
</dbReference>
<dbReference type="InterPro" id="IPR000719">
    <property type="entry name" value="Prot_kinase_dom"/>
</dbReference>
<protein>
    <recommendedName>
        <fullName evidence="4">non-specific serine/threonine protein kinase</fullName>
        <ecNumber evidence="4">2.7.11.1</ecNumber>
    </recommendedName>
</protein>
<dbReference type="Pfam" id="PF00069">
    <property type="entry name" value="Pkinase"/>
    <property type="match status" value="2"/>
</dbReference>
<evidence type="ECO:0000256" key="21">
    <source>
        <dbReference type="ARBA" id="ARBA00048679"/>
    </source>
</evidence>
<evidence type="ECO:0000256" key="16">
    <source>
        <dbReference type="ARBA" id="ARBA00022989"/>
    </source>
</evidence>
<evidence type="ECO:0000256" key="18">
    <source>
        <dbReference type="ARBA" id="ARBA00023170"/>
    </source>
</evidence>
<evidence type="ECO:0000256" key="4">
    <source>
        <dbReference type="ARBA" id="ARBA00012513"/>
    </source>
</evidence>
<keyword evidence="11 24" id="KW-0732">Signal</keyword>
<keyword evidence="7" id="KW-0597">Phosphoprotein</keyword>
<dbReference type="SMART" id="SM00369">
    <property type="entry name" value="LRR_TYP"/>
    <property type="match status" value="15"/>
</dbReference>
<comment type="caution">
    <text evidence="26">The sequence shown here is derived from an EMBL/GenBank/DDBJ whole genome shotgun (WGS) entry which is preliminary data.</text>
</comment>
<keyword evidence="10 23" id="KW-0812">Transmembrane</keyword>
<evidence type="ECO:0000256" key="17">
    <source>
        <dbReference type="ARBA" id="ARBA00023136"/>
    </source>
</evidence>
<keyword evidence="14 26" id="KW-0418">Kinase</keyword>
<evidence type="ECO:0000313" key="27">
    <source>
        <dbReference type="Proteomes" id="UP000694240"/>
    </source>
</evidence>
<keyword evidence="16 23" id="KW-1133">Transmembrane helix</keyword>
<organism evidence="26 27">
    <name type="scientific">Arabidopsis thaliana x Arabidopsis arenosa</name>
    <dbReference type="NCBI Taxonomy" id="1240361"/>
    <lineage>
        <taxon>Eukaryota</taxon>
        <taxon>Viridiplantae</taxon>
        <taxon>Streptophyta</taxon>
        <taxon>Embryophyta</taxon>
        <taxon>Tracheophyta</taxon>
        <taxon>Spermatophyta</taxon>
        <taxon>Magnoliopsida</taxon>
        <taxon>eudicotyledons</taxon>
        <taxon>Gunneridae</taxon>
        <taxon>Pentapetalae</taxon>
        <taxon>rosids</taxon>
        <taxon>malvids</taxon>
        <taxon>Brassicales</taxon>
        <taxon>Brassicaceae</taxon>
        <taxon>Camelineae</taxon>
        <taxon>Arabidopsis</taxon>
    </lineage>
</organism>
<dbReference type="GO" id="GO:0004674">
    <property type="term" value="F:protein serine/threonine kinase activity"/>
    <property type="evidence" value="ECO:0007669"/>
    <property type="project" value="UniProtKB-KW"/>
</dbReference>
<evidence type="ECO:0000256" key="6">
    <source>
        <dbReference type="ARBA" id="ARBA00022527"/>
    </source>
</evidence>
<dbReference type="InterPro" id="IPR003591">
    <property type="entry name" value="Leu-rich_rpt_typical-subtyp"/>
</dbReference>
<feature type="domain" description="Protein kinase" evidence="25">
    <location>
        <begin position="1568"/>
        <end position="1868"/>
    </location>
</feature>
<dbReference type="InterPro" id="IPR008271">
    <property type="entry name" value="Ser/Thr_kinase_AS"/>
</dbReference>
<keyword evidence="18" id="KW-0675">Receptor</keyword>
<comment type="catalytic activity">
    <reaction evidence="21">
        <text>L-seryl-[protein] + ATP = O-phospho-L-seryl-[protein] + ADP + H(+)</text>
        <dbReference type="Rhea" id="RHEA:17989"/>
        <dbReference type="Rhea" id="RHEA-COMP:9863"/>
        <dbReference type="Rhea" id="RHEA-COMP:11604"/>
        <dbReference type="ChEBI" id="CHEBI:15378"/>
        <dbReference type="ChEBI" id="CHEBI:29999"/>
        <dbReference type="ChEBI" id="CHEBI:30616"/>
        <dbReference type="ChEBI" id="CHEBI:83421"/>
        <dbReference type="ChEBI" id="CHEBI:456216"/>
        <dbReference type="EC" id="2.7.11.1"/>
    </reaction>
</comment>
<comment type="similarity">
    <text evidence="2">Belongs to the protein kinase superfamily. Ser/Thr protein kinase family.</text>
</comment>
<keyword evidence="17 23" id="KW-0472">Membrane</keyword>
<gene>
    <name evidence="26" type="ORF">ISN45_Aa05g012830</name>
</gene>
<dbReference type="Pfam" id="PF00560">
    <property type="entry name" value="LRR_1"/>
    <property type="match status" value="9"/>
</dbReference>